<dbReference type="PANTHER" id="PTHR46165:SF2">
    <property type="entry name" value="SET AND MYND DOMAIN-CONTAINING PROTEIN 4"/>
    <property type="match status" value="1"/>
</dbReference>
<keyword evidence="5" id="KW-0808">Transferase</keyword>
<dbReference type="PANTHER" id="PTHR46165">
    <property type="entry name" value="SET AND MYND DOMAIN-CONTAINING PROTEIN 4"/>
    <property type="match status" value="1"/>
</dbReference>
<dbReference type="InterPro" id="IPR011990">
    <property type="entry name" value="TPR-like_helical_dom_sf"/>
</dbReference>
<dbReference type="SUPFAM" id="SSF82199">
    <property type="entry name" value="SET domain"/>
    <property type="match status" value="1"/>
</dbReference>
<dbReference type="STRING" id="102285.A0A0R3TML6"/>
<name>A0A0R3TML6_RODNA</name>
<dbReference type="GO" id="GO:0008168">
    <property type="term" value="F:methyltransferase activity"/>
    <property type="evidence" value="ECO:0007669"/>
    <property type="project" value="UniProtKB-KW"/>
</dbReference>
<dbReference type="GO" id="GO:0005737">
    <property type="term" value="C:cytoplasm"/>
    <property type="evidence" value="ECO:0007669"/>
    <property type="project" value="UniProtKB-SubCell"/>
</dbReference>
<evidence type="ECO:0000313" key="10">
    <source>
        <dbReference type="EMBL" id="VDO04558.1"/>
    </source>
</evidence>
<reference evidence="12" key="1">
    <citation type="submission" date="2017-02" db="UniProtKB">
        <authorList>
            <consortium name="WormBaseParasite"/>
        </authorList>
    </citation>
    <scope>IDENTIFICATION</scope>
</reference>
<dbReference type="CDD" id="cd10536">
    <property type="entry name" value="SET_SMYD4"/>
    <property type="match status" value="1"/>
</dbReference>
<protein>
    <submittedName>
        <fullName evidence="12">SET domain-containing protein</fullName>
    </submittedName>
</protein>
<evidence type="ECO:0000313" key="12">
    <source>
        <dbReference type="WBParaSite" id="HNAJ_0000856501-mRNA-1"/>
    </source>
</evidence>
<evidence type="ECO:0000256" key="1">
    <source>
        <dbReference type="ARBA" id="ARBA00004123"/>
    </source>
</evidence>
<dbReference type="Proteomes" id="UP000278807">
    <property type="component" value="Unassembled WGS sequence"/>
</dbReference>
<reference evidence="10 11" key="2">
    <citation type="submission" date="2018-11" db="EMBL/GenBank/DDBJ databases">
        <authorList>
            <consortium name="Pathogen Informatics"/>
        </authorList>
    </citation>
    <scope>NUCLEOTIDE SEQUENCE [LARGE SCALE GENOMIC DNA]</scope>
</reference>
<keyword evidence="9" id="KW-0472">Membrane</keyword>
<gene>
    <name evidence="10" type="ORF">HNAJ_LOCUS8561</name>
</gene>
<proteinExistence type="predicted"/>
<keyword evidence="9" id="KW-1133">Transmembrane helix</keyword>
<keyword evidence="7" id="KW-0539">Nucleus</keyword>
<comment type="catalytic activity">
    <reaction evidence="8">
        <text>L-lysyl-[protein] + S-adenosyl-L-methionine = N(6)-methyl-L-lysyl-[protein] + S-adenosyl-L-homocysteine + H(+)</text>
        <dbReference type="Rhea" id="RHEA:51736"/>
        <dbReference type="Rhea" id="RHEA-COMP:9752"/>
        <dbReference type="Rhea" id="RHEA-COMP:13053"/>
        <dbReference type="ChEBI" id="CHEBI:15378"/>
        <dbReference type="ChEBI" id="CHEBI:29969"/>
        <dbReference type="ChEBI" id="CHEBI:57856"/>
        <dbReference type="ChEBI" id="CHEBI:59789"/>
        <dbReference type="ChEBI" id="CHEBI:61929"/>
    </reaction>
</comment>
<feature type="transmembrane region" description="Helical" evidence="9">
    <location>
        <begin position="304"/>
        <end position="321"/>
    </location>
</feature>
<dbReference type="GO" id="GO:0042826">
    <property type="term" value="F:histone deacetylase binding"/>
    <property type="evidence" value="ECO:0007669"/>
    <property type="project" value="TreeGrafter"/>
</dbReference>
<comment type="subcellular location">
    <subcellularLocation>
        <location evidence="2">Cytoplasm</location>
    </subcellularLocation>
    <subcellularLocation>
        <location evidence="1">Nucleus</location>
    </subcellularLocation>
</comment>
<evidence type="ECO:0000256" key="5">
    <source>
        <dbReference type="ARBA" id="ARBA00022679"/>
    </source>
</evidence>
<organism evidence="12">
    <name type="scientific">Rodentolepis nana</name>
    <name type="common">Dwarf tapeworm</name>
    <name type="synonym">Hymenolepis nana</name>
    <dbReference type="NCBI Taxonomy" id="102285"/>
    <lineage>
        <taxon>Eukaryota</taxon>
        <taxon>Metazoa</taxon>
        <taxon>Spiralia</taxon>
        <taxon>Lophotrochozoa</taxon>
        <taxon>Platyhelminthes</taxon>
        <taxon>Cestoda</taxon>
        <taxon>Eucestoda</taxon>
        <taxon>Cyclophyllidea</taxon>
        <taxon>Hymenolepididae</taxon>
        <taxon>Rodentolepis</taxon>
    </lineage>
</organism>
<keyword evidence="3" id="KW-0963">Cytoplasm</keyword>
<evidence type="ECO:0000256" key="2">
    <source>
        <dbReference type="ARBA" id="ARBA00004496"/>
    </source>
</evidence>
<sequence length="656" mass="75515">MSAISYAKRHDFGIKQRFVRRYHSLANRALLTRGNLLLPEFSQLKTDIERVDYFMEILRSANEGKSLDDIFSKNYVRLLVKSDNGKSDHVSRVYLLHGMEAKEKDDYYMALYGLTKAIFHAATKERLALSLLERSDLLFLLGLYKEAIHDVKEALRVSISDCEVIAESKPVGLILSVNRTKYCYTCLKRCHNLLPCQSCAQVGFCSTKCAKRAKEDKRKGDFYPHRHKYDCNGFLPVIFNCLNAKNPKSIGRLNHTAYTCIANTKPRRLLQFICSKGKYKNINLGNIYMLFRPMAQTEGICHKLTSINFALLLYICLVFLLKKRRGHPAFFGIEHVRKGSPPLWNSSDYASVAWLNPYSNKWNSVEGTYGTMMLDFTVASVLLTYCLHLCGYPMDWTYSKSTRFSDKPPANWIAACLLYHLQSINVNAFSFCDIIRCDQVSKFEDLASPIYPAFSLINHSCDPSAILIASTKGVGLLVALKELKAGSEVNIAYYDIYTHRSTEERKEGLKNMFFFECKCVACENGWDDDNSEEKLKCPRCNLGLCFAEEVCLNCKSNLPHEEAEQMFRDFNVFVEYASRAKWTKEEKRRLSSLISKVHSLVSPPSRMATTLRMVLFDMILETLQLWTYESWIANFYVCNYFEESRELREHRSLILE</sequence>
<dbReference type="WBParaSite" id="HNAJ_0000856501-mRNA-1">
    <property type="protein sequence ID" value="HNAJ_0000856501-mRNA-1"/>
    <property type="gene ID" value="HNAJ_0000856501"/>
</dbReference>
<dbReference type="AlphaFoldDB" id="A0A0R3TML6"/>
<keyword evidence="6" id="KW-0949">S-adenosyl-L-methionine</keyword>
<dbReference type="InterPro" id="IPR046341">
    <property type="entry name" value="SET_dom_sf"/>
</dbReference>
<dbReference type="InterPro" id="IPR052097">
    <property type="entry name" value="SET-MYND_domain_protein"/>
</dbReference>
<keyword evidence="4" id="KW-0489">Methyltransferase</keyword>
<evidence type="ECO:0000256" key="6">
    <source>
        <dbReference type="ARBA" id="ARBA00022691"/>
    </source>
</evidence>
<accession>A0A0R3TML6</accession>
<dbReference type="OrthoDB" id="265717at2759"/>
<evidence type="ECO:0000256" key="4">
    <source>
        <dbReference type="ARBA" id="ARBA00022603"/>
    </source>
</evidence>
<evidence type="ECO:0000256" key="7">
    <source>
        <dbReference type="ARBA" id="ARBA00023242"/>
    </source>
</evidence>
<dbReference type="GO" id="GO:0032259">
    <property type="term" value="P:methylation"/>
    <property type="evidence" value="ECO:0007669"/>
    <property type="project" value="UniProtKB-KW"/>
</dbReference>
<keyword evidence="11" id="KW-1185">Reference proteome</keyword>
<evidence type="ECO:0000256" key="8">
    <source>
        <dbReference type="ARBA" id="ARBA00048985"/>
    </source>
</evidence>
<dbReference type="EMBL" id="UZAE01012322">
    <property type="protein sequence ID" value="VDO04558.1"/>
    <property type="molecule type" value="Genomic_DNA"/>
</dbReference>
<evidence type="ECO:0000313" key="11">
    <source>
        <dbReference type="Proteomes" id="UP000278807"/>
    </source>
</evidence>
<dbReference type="Gene3D" id="1.25.40.10">
    <property type="entry name" value="Tetratricopeptide repeat domain"/>
    <property type="match status" value="1"/>
</dbReference>
<dbReference type="Gene3D" id="2.170.270.10">
    <property type="entry name" value="SET domain"/>
    <property type="match status" value="1"/>
</dbReference>
<keyword evidence="9" id="KW-0812">Transmembrane</keyword>
<evidence type="ECO:0000256" key="9">
    <source>
        <dbReference type="SAM" id="Phobius"/>
    </source>
</evidence>
<dbReference type="GO" id="GO:0005634">
    <property type="term" value="C:nucleus"/>
    <property type="evidence" value="ECO:0007669"/>
    <property type="project" value="UniProtKB-SubCell"/>
</dbReference>
<dbReference type="InterPro" id="IPR044421">
    <property type="entry name" value="SMYD4_SET"/>
</dbReference>
<evidence type="ECO:0000256" key="3">
    <source>
        <dbReference type="ARBA" id="ARBA00022490"/>
    </source>
</evidence>